<keyword evidence="4" id="KW-1185">Reference proteome</keyword>
<organism evidence="2">
    <name type="scientific">Oikopleura dioica</name>
    <name type="common">Tunicate</name>
    <dbReference type="NCBI Taxonomy" id="34765"/>
    <lineage>
        <taxon>Eukaryota</taxon>
        <taxon>Metazoa</taxon>
        <taxon>Chordata</taxon>
        <taxon>Tunicata</taxon>
        <taxon>Appendicularia</taxon>
        <taxon>Copelata</taxon>
        <taxon>Oikopleuridae</taxon>
        <taxon>Oikopleura</taxon>
    </lineage>
</organism>
<feature type="chain" id="PRO_5007653970" evidence="1">
    <location>
        <begin position="17"/>
        <end position="149"/>
    </location>
</feature>
<evidence type="ECO:0000313" key="3">
    <source>
        <dbReference type="EMBL" id="CBY35338.1"/>
    </source>
</evidence>
<name>E4XLI5_OIKDI</name>
<keyword evidence="1" id="KW-0732">Signal</keyword>
<accession>E4XLI5</accession>
<dbReference type="Proteomes" id="UP000011014">
    <property type="component" value="Unassembled WGS sequence"/>
</dbReference>
<evidence type="ECO:0000256" key="1">
    <source>
        <dbReference type="SAM" id="SignalP"/>
    </source>
</evidence>
<dbReference type="EMBL" id="FN654616">
    <property type="protein sequence ID" value="CBY35338.1"/>
    <property type="molecule type" value="Genomic_DNA"/>
</dbReference>
<proteinExistence type="predicted"/>
<dbReference type="AlphaFoldDB" id="E4XLI5"/>
<dbReference type="InParanoid" id="E4XLI5"/>
<gene>
    <name evidence="2" type="ORF">GSOID_T00014574001</name>
    <name evidence="3" type="ORF">GSOID_T00027147001</name>
</gene>
<evidence type="ECO:0000313" key="2">
    <source>
        <dbReference type="EMBL" id="CBY10900.1"/>
    </source>
</evidence>
<dbReference type="Proteomes" id="UP000001307">
    <property type="component" value="Unassembled WGS sequence"/>
</dbReference>
<feature type="signal peptide" evidence="1">
    <location>
        <begin position="1"/>
        <end position="16"/>
    </location>
</feature>
<reference evidence="2" key="1">
    <citation type="journal article" date="2010" name="Science">
        <title>Plasticity of animal genome architecture unmasked by rapid evolution of a pelagic tunicate.</title>
        <authorList>
            <person name="Denoeud F."/>
            <person name="Henriet S."/>
            <person name="Mungpakdee S."/>
            <person name="Aury J.M."/>
            <person name="Da Silva C."/>
            <person name="Brinkmann H."/>
            <person name="Mikhaleva J."/>
            <person name="Olsen L.C."/>
            <person name="Jubin C."/>
            <person name="Canestro C."/>
            <person name="Bouquet J.M."/>
            <person name="Danks G."/>
            <person name="Poulain J."/>
            <person name="Campsteijn C."/>
            <person name="Adamski M."/>
            <person name="Cross I."/>
            <person name="Yadetie F."/>
            <person name="Muffato M."/>
            <person name="Louis A."/>
            <person name="Butcher S."/>
            <person name="Tsagkogeorga G."/>
            <person name="Konrad A."/>
            <person name="Singh S."/>
            <person name="Jensen M.F."/>
            <person name="Cong E.H."/>
            <person name="Eikeseth-Otteraa H."/>
            <person name="Noel B."/>
            <person name="Anthouard V."/>
            <person name="Porcel B.M."/>
            <person name="Kachouri-Lafond R."/>
            <person name="Nishino A."/>
            <person name="Ugolini M."/>
            <person name="Chourrout P."/>
            <person name="Nishida H."/>
            <person name="Aasland R."/>
            <person name="Huzurbazar S."/>
            <person name="Westhof E."/>
            <person name="Delsuc F."/>
            <person name="Lehrach H."/>
            <person name="Reinhardt R."/>
            <person name="Weissenbach J."/>
            <person name="Roy S.W."/>
            <person name="Artiguenave F."/>
            <person name="Postlethwait J.H."/>
            <person name="Manak J.R."/>
            <person name="Thompson E.M."/>
            <person name="Jaillon O."/>
            <person name="Du Pasquier L."/>
            <person name="Boudinot P."/>
            <person name="Liberles D.A."/>
            <person name="Volff J.N."/>
            <person name="Philippe H."/>
            <person name="Lenhard B."/>
            <person name="Roest Crollius H."/>
            <person name="Wincker P."/>
            <person name="Chourrout D."/>
        </authorList>
    </citation>
    <scope>NUCLEOTIDE SEQUENCE [LARGE SCALE GENOMIC DNA]</scope>
</reference>
<dbReference type="EMBL" id="FN653071">
    <property type="protein sequence ID" value="CBY10900.1"/>
    <property type="molecule type" value="Genomic_DNA"/>
</dbReference>
<dbReference type="OrthoDB" id="10282313at2759"/>
<sequence length="149" mass="16930">MKIFFLLSVFVRGQYAPTDFPDTTTGDSSDISCWHCDAVNMTECDNIGAMKPCLGENQVCMIEVRKREGELEQICMGCKSRRACLDNKKQNSKGKWKNHQCRPEAWWKRAPSVCRQCCNDSDNCARDFVLINDGVGPLLASEWNEDLII</sequence>
<dbReference type="CDD" id="cd23539">
    <property type="entry name" value="TFP_LU_ECD_CinHb4_like"/>
    <property type="match status" value="1"/>
</dbReference>
<evidence type="ECO:0000313" key="4">
    <source>
        <dbReference type="Proteomes" id="UP000001307"/>
    </source>
</evidence>
<protein>
    <submittedName>
        <fullName evidence="2">Uncharacterized protein</fullName>
    </submittedName>
</protein>